<sequence length="155" mass="18266">MDLILIEKRRGPDDDRYSWQPFASSEEFNDRWWNNIKLFGDTATYLEVHRAGTEVARVELDEHVYIEHYLDVPPLGDTALEVQLIEIHKEQRRQGIATEVVRLLARTHPTRRLVAFSEEADQFWDTLGWRRHEHPEGSLHMRPLYIQPAAWPPAS</sequence>
<dbReference type="RefSeq" id="WP_141955783.1">
    <property type="nucleotide sequence ID" value="NZ_VFOZ01000001.1"/>
</dbReference>
<name>A0A543CIS0_9ACTN</name>
<evidence type="ECO:0000313" key="2">
    <source>
        <dbReference type="Proteomes" id="UP000316096"/>
    </source>
</evidence>
<accession>A0A543CIS0</accession>
<reference evidence="1 2" key="1">
    <citation type="submission" date="2019-06" db="EMBL/GenBank/DDBJ databases">
        <title>Sequencing the genomes of 1000 actinobacteria strains.</title>
        <authorList>
            <person name="Klenk H.-P."/>
        </authorList>
    </citation>
    <scope>NUCLEOTIDE SEQUENCE [LARGE SCALE GENOMIC DNA]</scope>
    <source>
        <strain evidence="1 2">DSM 102200</strain>
    </source>
</reference>
<keyword evidence="2" id="KW-1185">Reference proteome</keyword>
<dbReference type="EMBL" id="VFOZ01000001">
    <property type="protein sequence ID" value="TQL97002.1"/>
    <property type="molecule type" value="Genomic_DNA"/>
</dbReference>
<dbReference type="AlphaFoldDB" id="A0A543CIS0"/>
<comment type="caution">
    <text evidence="1">The sequence shown here is derived from an EMBL/GenBank/DDBJ whole genome shotgun (WGS) entry which is preliminary data.</text>
</comment>
<dbReference type="Proteomes" id="UP000316096">
    <property type="component" value="Unassembled WGS sequence"/>
</dbReference>
<protein>
    <recommendedName>
        <fullName evidence="3">Acetyltransferase (GNAT) family protein</fullName>
    </recommendedName>
</protein>
<evidence type="ECO:0000313" key="1">
    <source>
        <dbReference type="EMBL" id="TQL97002.1"/>
    </source>
</evidence>
<dbReference type="InterPro" id="IPR016181">
    <property type="entry name" value="Acyl_CoA_acyltransferase"/>
</dbReference>
<dbReference type="OrthoDB" id="4725120at2"/>
<gene>
    <name evidence="1" type="ORF">FB559_2570</name>
</gene>
<organism evidence="1 2">
    <name type="scientific">Actinoallomurus bryophytorum</name>
    <dbReference type="NCBI Taxonomy" id="1490222"/>
    <lineage>
        <taxon>Bacteria</taxon>
        <taxon>Bacillati</taxon>
        <taxon>Actinomycetota</taxon>
        <taxon>Actinomycetes</taxon>
        <taxon>Streptosporangiales</taxon>
        <taxon>Thermomonosporaceae</taxon>
        <taxon>Actinoallomurus</taxon>
    </lineage>
</organism>
<dbReference type="SUPFAM" id="SSF55729">
    <property type="entry name" value="Acyl-CoA N-acyltransferases (Nat)"/>
    <property type="match status" value="1"/>
</dbReference>
<evidence type="ECO:0008006" key="3">
    <source>
        <dbReference type="Google" id="ProtNLM"/>
    </source>
</evidence>
<proteinExistence type="predicted"/>